<dbReference type="AlphaFoldDB" id="A0A392Q443"/>
<protein>
    <recommendedName>
        <fullName evidence="3">RNA-directed DNA polymerase (Reverse transcriptase)</fullName>
    </recommendedName>
</protein>
<proteinExistence type="predicted"/>
<sequence length="89" mass="10437">MTVQGGVSIPQSLVQWSNKSIDDVTWEDNDLLRGQFPDFNLEDKVPFDEGGIDRDADDQLGLEYGPKPNIWRVYQRKRGKENRRRTWLE</sequence>
<reference evidence="1 2" key="1">
    <citation type="journal article" date="2018" name="Front. Plant Sci.">
        <title>Red Clover (Trifolium pratense) and Zigzag Clover (T. medium) - A Picture of Genomic Similarities and Differences.</title>
        <authorList>
            <person name="Dluhosova J."/>
            <person name="Istvanek J."/>
            <person name="Nedelnik J."/>
            <person name="Repkova J."/>
        </authorList>
    </citation>
    <scope>NUCLEOTIDE SEQUENCE [LARGE SCALE GENOMIC DNA]</scope>
    <source>
        <strain evidence="2">cv. 10/8</strain>
        <tissue evidence="1">Leaf</tissue>
    </source>
</reference>
<name>A0A392Q443_9FABA</name>
<evidence type="ECO:0000313" key="2">
    <source>
        <dbReference type="Proteomes" id="UP000265520"/>
    </source>
</evidence>
<evidence type="ECO:0008006" key="3">
    <source>
        <dbReference type="Google" id="ProtNLM"/>
    </source>
</evidence>
<comment type="caution">
    <text evidence="1">The sequence shown here is derived from an EMBL/GenBank/DDBJ whole genome shotgun (WGS) entry which is preliminary data.</text>
</comment>
<dbReference type="Proteomes" id="UP000265520">
    <property type="component" value="Unassembled WGS sequence"/>
</dbReference>
<dbReference type="InterPro" id="IPR016197">
    <property type="entry name" value="Chromo-like_dom_sf"/>
</dbReference>
<keyword evidence="2" id="KW-1185">Reference proteome</keyword>
<dbReference type="SUPFAM" id="SSF54160">
    <property type="entry name" value="Chromo domain-like"/>
    <property type="match status" value="1"/>
</dbReference>
<organism evidence="1 2">
    <name type="scientific">Trifolium medium</name>
    <dbReference type="NCBI Taxonomy" id="97028"/>
    <lineage>
        <taxon>Eukaryota</taxon>
        <taxon>Viridiplantae</taxon>
        <taxon>Streptophyta</taxon>
        <taxon>Embryophyta</taxon>
        <taxon>Tracheophyta</taxon>
        <taxon>Spermatophyta</taxon>
        <taxon>Magnoliopsida</taxon>
        <taxon>eudicotyledons</taxon>
        <taxon>Gunneridae</taxon>
        <taxon>Pentapetalae</taxon>
        <taxon>rosids</taxon>
        <taxon>fabids</taxon>
        <taxon>Fabales</taxon>
        <taxon>Fabaceae</taxon>
        <taxon>Papilionoideae</taxon>
        <taxon>50 kb inversion clade</taxon>
        <taxon>NPAAA clade</taxon>
        <taxon>Hologalegina</taxon>
        <taxon>IRL clade</taxon>
        <taxon>Trifolieae</taxon>
        <taxon>Trifolium</taxon>
    </lineage>
</organism>
<dbReference type="EMBL" id="LXQA010111294">
    <property type="protein sequence ID" value="MCI18667.1"/>
    <property type="molecule type" value="Genomic_DNA"/>
</dbReference>
<accession>A0A392Q443</accession>
<evidence type="ECO:0000313" key="1">
    <source>
        <dbReference type="EMBL" id="MCI18667.1"/>
    </source>
</evidence>